<organism evidence="1 2">
    <name type="scientific">Rheinheimera aquimaris</name>
    <dbReference type="NCBI Taxonomy" id="412437"/>
    <lineage>
        <taxon>Bacteria</taxon>
        <taxon>Pseudomonadati</taxon>
        <taxon>Pseudomonadota</taxon>
        <taxon>Gammaproteobacteria</taxon>
        <taxon>Chromatiales</taxon>
        <taxon>Chromatiaceae</taxon>
        <taxon>Rheinheimera</taxon>
    </lineage>
</organism>
<reference evidence="2" key="1">
    <citation type="journal article" date="2019" name="Int. J. Syst. Evol. Microbiol.">
        <title>The Global Catalogue of Microorganisms (GCM) 10K type strain sequencing project: providing services to taxonomists for standard genome sequencing and annotation.</title>
        <authorList>
            <consortium name="The Broad Institute Genomics Platform"/>
            <consortium name="The Broad Institute Genome Sequencing Center for Infectious Disease"/>
            <person name="Wu L."/>
            <person name="Ma J."/>
        </authorList>
    </citation>
    <scope>NUCLEOTIDE SEQUENCE [LARGE SCALE GENOMIC DNA]</scope>
    <source>
        <strain evidence="2">JCM 14331</strain>
    </source>
</reference>
<dbReference type="Proteomes" id="UP001501169">
    <property type="component" value="Unassembled WGS sequence"/>
</dbReference>
<evidence type="ECO:0000313" key="1">
    <source>
        <dbReference type="EMBL" id="GAA0549676.1"/>
    </source>
</evidence>
<protein>
    <recommendedName>
        <fullName evidence="3">Cysteine dioxygenase</fullName>
    </recommendedName>
</protein>
<gene>
    <name evidence="1" type="ORF">GCM10009098_16680</name>
</gene>
<sequence length="240" mass="27390">MHNMLTTGFVKSLLIRFMQPALCKSSNPTDVLLGQASKLYLNKTDTYHLDAELNRYYQHVDIPQLLNEINFDNVYPRLKQHGYKTDILDIPTQSPSLLFRPFSLWKKRLYLLRHARIRIDVLLLKKGDSIPAHAHRGVLSGFLVLKGLVNIRHYDVSEYQQDGVICHKTVDKDLAAGGYTTNHDEKDNIHFLTGLADESVLYRFNITGLRSPVPVHTALRGRMYVDVSQIDTKGGFAPFV</sequence>
<keyword evidence="2" id="KW-1185">Reference proteome</keyword>
<proteinExistence type="predicted"/>
<dbReference type="EMBL" id="BAAAEO010000002">
    <property type="protein sequence ID" value="GAA0549676.1"/>
    <property type="molecule type" value="Genomic_DNA"/>
</dbReference>
<accession>A0ABP3NS62</accession>
<name>A0ABP3NS62_9GAMM</name>
<dbReference type="RefSeq" id="WP_226766584.1">
    <property type="nucleotide sequence ID" value="NZ_BAAAEO010000002.1"/>
</dbReference>
<dbReference type="InterPro" id="IPR011051">
    <property type="entry name" value="RmlC_Cupin_sf"/>
</dbReference>
<dbReference type="SUPFAM" id="SSF51182">
    <property type="entry name" value="RmlC-like cupins"/>
    <property type="match status" value="1"/>
</dbReference>
<evidence type="ECO:0000313" key="2">
    <source>
        <dbReference type="Proteomes" id="UP001501169"/>
    </source>
</evidence>
<evidence type="ECO:0008006" key="3">
    <source>
        <dbReference type="Google" id="ProtNLM"/>
    </source>
</evidence>
<comment type="caution">
    <text evidence="1">The sequence shown here is derived from an EMBL/GenBank/DDBJ whole genome shotgun (WGS) entry which is preliminary data.</text>
</comment>